<keyword evidence="2" id="KW-1185">Reference proteome</keyword>
<evidence type="ECO:0000313" key="2">
    <source>
        <dbReference type="Proteomes" id="UP000663760"/>
    </source>
</evidence>
<gene>
    <name evidence="1" type="ORF">SI8410_07009879</name>
</gene>
<proteinExistence type="predicted"/>
<name>A0A7I8KN19_SPIIN</name>
<dbReference type="EMBL" id="LR746270">
    <property type="protein sequence ID" value="CAA7399209.1"/>
    <property type="molecule type" value="Genomic_DNA"/>
</dbReference>
<dbReference type="Proteomes" id="UP000663760">
    <property type="component" value="Chromosome 7"/>
</dbReference>
<dbReference type="AlphaFoldDB" id="A0A7I8KN19"/>
<accession>A0A7I8KN19</accession>
<organism evidence="1 2">
    <name type="scientific">Spirodela intermedia</name>
    <name type="common">Intermediate duckweed</name>
    <dbReference type="NCBI Taxonomy" id="51605"/>
    <lineage>
        <taxon>Eukaryota</taxon>
        <taxon>Viridiplantae</taxon>
        <taxon>Streptophyta</taxon>
        <taxon>Embryophyta</taxon>
        <taxon>Tracheophyta</taxon>
        <taxon>Spermatophyta</taxon>
        <taxon>Magnoliopsida</taxon>
        <taxon>Liliopsida</taxon>
        <taxon>Araceae</taxon>
        <taxon>Lemnoideae</taxon>
        <taxon>Spirodela</taxon>
    </lineage>
</organism>
<protein>
    <submittedName>
        <fullName evidence="1">Uncharacterized protein</fullName>
    </submittedName>
</protein>
<reference evidence="1" key="1">
    <citation type="submission" date="2020-02" db="EMBL/GenBank/DDBJ databases">
        <authorList>
            <person name="Scholz U."/>
            <person name="Mascher M."/>
            <person name="Fiebig A."/>
        </authorList>
    </citation>
    <scope>NUCLEOTIDE SEQUENCE</scope>
</reference>
<sequence>MEMEGRWGTSGTQGQRIARLVKRQETTTHVVESLMEQWQTELVAIEALSTKLNEEIRSIYDQTRAMATTYES</sequence>
<evidence type="ECO:0000313" key="1">
    <source>
        <dbReference type="EMBL" id="CAA7399209.1"/>
    </source>
</evidence>